<keyword evidence="3 6" id="KW-0812">Transmembrane</keyword>
<evidence type="ECO:0000256" key="1">
    <source>
        <dbReference type="ARBA" id="ARBA00004141"/>
    </source>
</evidence>
<evidence type="ECO:0000256" key="2">
    <source>
        <dbReference type="ARBA" id="ARBA00008789"/>
    </source>
</evidence>
<comment type="similarity">
    <text evidence="2 6">Belongs to the XK family.</text>
</comment>
<evidence type="ECO:0000256" key="5">
    <source>
        <dbReference type="ARBA" id="ARBA00023136"/>
    </source>
</evidence>
<comment type="caution">
    <text evidence="7">The sequence shown here is derived from an EMBL/GenBank/DDBJ whole genome shotgun (WGS) entry which is preliminary data.</text>
</comment>
<reference evidence="7 8" key="1">
    <citation type="journal article" date="2023" name="Sci. Data">
        <title>Genome assembly of the Korean intertidal mud-creeper Batillaria attramentaria.</title>
        <authorList>
            <person name="Patra A.K."/>
            <person name="Ho P.T."/>
            <person name="Jun S."/>
            <person name="Lee S.J."/>
            <person name="Kim Y."/>
            <person name="Won Y.J."/>
        </authorList>
    </citation>
    <scope>NUCLEOTIDE SEQUENCE [LARGE SCALE GENOMIC DNA]</scope>
    <source>
        <strain evidence="7">Wonlab-2016</strain>
    </source>
</reference>
<proteinExistence type="inferred from homology"/>
<dbReference type="EMBL" id="JACVVK020000009">
    <property type="protein sequence ID" value="KAK7505687.1"/>
    <property type="molecule type" value="Genomic_DNA"/>
</dbReference>
<keyword evidence="5 6" id="KW-0472">Membrane</keyword>
<organism evidence="7 8">
    <name type="scientific">Batillaria attramentaria</name>
    <dbReference type="NCBI Taxonomy" id="370345"/>
    <lineage>
        <taxon>Eukaryota</taxon>
        <taxon>Metazoa</taxon>
        <taxon>Spiralia</taxon>
        <taxon>Lophotrochozoa</taxon>
        <taxon>Mollusca</taxon>
        <taxon>Gastropoda</taxon>
        <taxon>Caenogastropoda</taxon>
        <taxon>Sorbeoconcha</taxon>
        <taxon>Cerithioidea</taxon>
        <taxon>Batillariidae</taxon>
        <taxon>Batillaria</taxon>
    </lineage>
</organism>
<feature type="transmembrane region" description="Helical" evidence="6">
    <location>
        <begin position="65"/>
        <end position="90"/>
    </location>
</feature>
<gene>
    <name evidence="7" type="ORF">BaRGS_00002958</name>
</gene>
<evidence type="ECO:0000256" key="4">
    <source>
        <dbReference type="ARBA" id="ARBA00022989"/>
    </source>
</evidence>
<evidence type="ECO:0000313" key="7">
    <source>
        <dbReference type="EMBL" id="KAK7505687.1"/>
    </source>
</evidence>
<feature type="transmembrane region" description="Helical" evidence="6">
    <location>
        <begin position="36"/>
        <end position="59"/>
    </location>
</feature>
<evidence type="ECO:0000313" key="8">
    <source>
        <dbReference type="Proteomes" id="UP001519460"/>
    </source>
</evidence>
<name>A0ABD0M248_9CAEN</name>
<protein>
    <recommendedName>
        <fullName evidence="6">XK-related protein</fullName>
    </recommendedName>
</protein>
<dbReference type="GO" id="GO:0005886">
    <property type="term" value="C:plasma membrane"/>
    <property type="evidence" value="ECO:0007669"/>
    <property type="project" value="UniProtKB-ARBA"/>
</dbReference>
<feature type="transmembrane region" description="Helical" evidence="6">
    <location>
        <begin position="12"/>
        <end position="29"/>
    </location>
</feature>
<dbReference type="InterPro" id="IPR018629">
    <property type="entry name" value="XK-rel"/>
</dbReference>
<accession>A0ABD0M248</accession>
<keyword evidence="4 6" id="KW-1133">Transmembrane helix</keyword>
<comment type="subcellular location">
    <subcellularLocation>
        <location evidence="1 6">Membrane</location>
        <topology evidence="1 6">Multi-pass membrane protein</topology>
    </subcellularLocation>
</comment>
<dbReference type="AlphaFoldDB" id="A0ABD0M248"/>
<evidence type="ECO:0000256" key="3">
    <source>
        <dbReference type="ARBA" id="ARBA00022692"/>
    </source>
</evidence>
<keyword evidence="8" id="KW-1185">Reference proteome</keyword>
<dbReference type="Proteomes" id="UP001519460">
    <property type="component" value="Unassembled WGS sequence"/>
</dbReference>
<evidence type="ECO:0000256" key="6">
    <source>
        <dbReference type="RuleBase" id="RU910716"/>
    </source>
</evidence>
<sequence>MLAWFIWASDRSVLLGICFGNMMVFYIPFHPRPSRYFYFLYYVTVYTENFLVLGLWAGMTSDRNGWFYIPVIVTVIVFFILHLVMMFLYYKVAHPKAQNIIYCVKWVWEEIRESLTYKYYSDTT</sequence>
<dbReference type="Pfam" id="PF09815">
    <property type="entry name" value="XK-related"/>
    <property type="match status" value="1"/>
</dbReference>